<dbReference type="AlphaFoldDB" id="A0A382HCS4"/>
<evidence type="ECO:0000313" key="1">
    <source>
        <dbReference type="EMBL" id="SVB85080.1"/>
    </source>
</evidence>
<name>A0A382HCS4_9ZZZZ</name>
<accession>A0A382HCS4</accession>
<protein>
    <submittedName>
        <fullName evidence="1">Uncharacterized protein</fullName>
    </submittedName>
</protein>
<reference evidence="1" key="1">
    <citation type="submission" date="2018-05" db="EMBL/GenBank/DDBJ databases">
        <authorList>
            <person name="Lanie J.A."/>
            <person name="Ng W.-L."/>
            <person name="Kazmierczak K.M."/>
            <person name="Andrzejewski T.M."/>
            <person name="Davidsen T.M."/>
            <person name="Wayne K.J."/>
            <person name="Tettelin H."/>
            <person name="Glass J.I."/>
            <person name="Rusch D."/>
            <person name="Podicherti R."/>
            <person name="Tsui H.-C.T."/>
            <person name="Winkler M.E."/>
        </authorList>
    </citation>
    <scope>NUCLEOTIDE SEQUENCE</scope>
</reference>
<dbReference type="EMBL" id="UINC01060503">
    <property type="protein sequence ID" value="SVB85080.1"/>
    <property type="molecule type" value="Genomic_DNA"/>
</dbReference>
<sequence>MAFGFGSGLFAQTDVPAGAPITLLEMPLRYQDWPERRSAHVMLELDPVRAVLSVFSEKGGQNVIVRHPGGDGGNAWALEFREWLVALGVPSHFITLEPGSGGADHLLILVEATLTAFDSSA</sequence>
<organism evidence="1">
    <name type="scientific">marine metagenome</name>
    <dbReference type="NCBI Taxonomy" id="408172"/>
    <lineage>
        <taxon>unclassified sequences</taxon>
        <taxon>metagenomes</taxon>
        <taxon>ecological metagenomes</taxon>
    </lineage>
</organism>
<gene>
    <name evidence="1" type="ORF">METZ01_LOCUS237934</name>
</gene>
<proteinExistence type="predicted"/>